<evidence type="ECO:0000313" key="1">
    <source>
        <dbReference type="EMBL" id="UWP82148.1"/>
    </source>
</evidence>
<dbReference type="RefSeq" id="WP_259859919.1">
    <property type="nucleotide sequence ID" value="NZ_BAAAST010000147.1"/>
</dbReference>
<evidence type="ECO:0000313" key="2">
    <source>
        <dbReference type="Proteomes" id="UP001059617"/>
    </source>
</evidence>
<dbReference type="Proteomes" id="UP001059617">
    <property type="component" value="Chromosome"/>
</dbReference>
<proteinExistence type="predicted"/>
<keyword evidence="2" id="KW-1185">Reference proteome</keyword>
<organism evidence="1 2">
    <name type="scientific">Dactylosporangium fulvum</name>
    <dbReference type="NCBI Taxonomy" id="53359"/>
    <lineage>
        <taxon>Bacteria</taxon>
        <taxon>Bacillati</taxon>
        <taxon>Actinomycetota</taxon>
        <taxon>Actinomycetes</taxon>
        <taxon>Micromonosporales</taxon>
        <taxon>Micromonosporaceae</taxon>
        <taxon>Dactylosporangium</taxon>
    </lineage>
</organism>
<accession>A0ABY5VWG8</accession>
<protein>
    <submittedName>
        <fullName evidence="1">Uncharacterized protein</fullName>
    </submittedName>
</protein>
<dbReference type="EMBL" id="CP073720">
    <property type="protein sequence ID" value="UWP82148.1"/>
    <property type="molecule type" value="Genomic_DNA"/>
</dbReference>
<name>A0ABY5VWG8_9ACTN</name>
<sequence length="113" mass="11805">MLIRRIGAHLPDHLVGGRRCGPEPHQVPLRGAVRRVPVCVIIESVLAVESEPARAAEPGQAPALRASAIQLTAPAGPLNTQCKVYTNAVDADGAVYPDRKQGGISATVQVVEG</sequence>
<gene>
    <name evidence="1" type="ORF">Dfulv_44980</name>
</gene>
<reference evidence="1" key="2">
    <citation type="submission" date="2022-09" db="EMBL/GenBank/DDBJ databases">
        <title>Biosynthetic gene clusters of Dactylosporangioum fulvum.</title>
        <authorList>
            <person name="Caradec T."/>
        </authorList>
    </citation>
    <scope>NUCLEOTIDE SEQUENCE</scope>
    <source>
        <strain evidence="1">NRRL B-16292</strain>
    </source>
</reference>
<reference evidence="1" key="1">
    <citation type="submission" date="2021-04" db="EMBL/GenBank/DDBJ databases">
        <authorList>
            <person name="Hartkoorn R.C."/>
            <person name="Beaudoing E."/>
            <person name="Hot D."/>
        </authorList>
    </citation>
    <scope>NUCLEOTIDE SEQUENCE</scope>
    <source>
        <strain evidence="1">NRRL B-16292</strain>
    </source>
</reference>